<sequence length="150" mass="16496">MKKNSYGIEQLIAHRDPMILITELTAYDDNHAQGTVCVTAESPFMSEKGVPSYVGIEYMAQMVAAYAGAKALDNGGTIDIGFLLGSRKYKTHTPYFKAAQNLVVSVEELHKEESGLGVFDCKIKYNDELLAEAKVNVFQPDDPQGFIKGQ</sequence>
<dbReference type="CDD" id="cd01289">
    <property type="entry name" value="FabA_like"/>
    <property type="match status" value="1"/>
</dbReference>
<name>A0ABT7ETX8_9GAMM</name>
<evidence type="ECO:0000313" key="1">
    <source>
        <dbReference type="EMBL" id="MDK2598502.1"/>
    </source>
</evidence>
<protein>
    <submittedName>
        <fullName evidence="1">Hotdog family protein</fullName>
    </submittedName>
</protein>
<dbReference type="Gene3D" id="3.10.129.10">
    <property type="entry name" value="Hotdog Thioesterase"/>
    <property type="match status" value="1"/>
</dbReference>
<gene>
    <name evidence="1" type="ORF">QNM18_25940</name>
</gene>
<dbReference type="InterPro" id="IPR016776">
    <property type="entry name" value="ApeP-like_dehydratase"/>
</dbReference>
<dbReference type="RefSeq" id="WP_284138840.1">
    <property type="nucleotide sequence ID" value="NZ_JASJUT010000019.1"/>
</dbReference>
<evidence type="ECO:0000313" key="2">
    <source>
        <dbReference type="Proteomes" id="UP001231915"/>
    </source>
</evidence>
<organism evidence="1 2">
    <name type="scientific">Pseudoalteromonas obscura</name>
    <dbReference type="NCBI Taxonomy" id="3048491"/>
    <lineage>
        <taxon>Bacteria</taxon>
        <taxon>Pseudomonadati</taxon>
        <taxon>Pseudomonadota</taxon>
        <taxon>Gammaproteobacteria</taxon>
        <taxon>Alteromonadales</taxon>
        <taxon>Pseudoalteromonadaceae</taxon>
        <taxon>Pseudoalteromonas</taxon>
    </lineage>
</organism>
<proteinExistence type="predicted"/>
<dbReference type="Pfam" id="PF22817">
    <property type="entry name" value="ApeP-like"/>
    <property type="match status" value="1"/>
</dbReference>
<reference evidence="1 2" key="1">
    <citation type="submission" date="2023-05" db="EMBL/GenBank/DDBJ databases">
        <title>Pseudoalteromonas ardens sp. nov., Pseudoalteromonas obscura sp. nov., and Pseudoalteromonas umbrosa sp. nov., isolated from the coral Montipora capitata.</title>
        <authorList>
            <person name="Thomas E.M."/>
            <person name="Smith E.M."/>
            <person name="Papke E."/>
            <person name="Shlafstein M.D."/>
            <person name="Oline D.K."/>
            <person name="Videau P."/>
            <person name="Saw J.H."/>
            <person name="Strangman W.K."/>
            <person name="Ushijima B."/>
        </authorList>
    </citation>
    <scope>NUCLEOTIDE SEQUENCE [LARGE SCALE GENOMIC DNA]</scope>
    <source>
        <strain evidence="1 2">P94</strain>
    </source>
</reference>
<dbReference type="InterPro" id="IPR029069">
    <property type="entry name" value="HotDog_dom_sf"/>
</dbReference>
<dbReference type="PIRSF" id="PIRSF020565">
    <property type="entry name" value="3Ho_Ac_ACP_DH_prd"/>
    <property type="match status" value="1"/>
</dbReference>
<comment type="caution">
    <text evidence="1">The sequence shown here is derived from an EMBL/GenBank/DDBJ whole genome shotgun (WGS) entry which is preliminary data.</text>
</comment>
<accession>A0ABT7ETX8</accession>
<dbReference type="Proteomes" id="UP001231915">
    <property type="component" value="Unassembled WGS sequence"/>
</dbReference>
<dbReference type="EMBL" id="JASJUT010000019">
    <property type="protein sequence ID" value="MDK2598502.1"/>
    <property type="molecule type" value="Genomic_DNA"/>
</dbReference>
<dbReference type="SUPFAM" id="SSF54637">
    <property type="entry name" value="Thioesterase/thiol ester dehydrase-isomerase"/>
    <property type="match status" value="1"/>
</dbReference>
<keyword evidence="2" id="KW-1185">Reference proteome</keyword>